<dbReference type="InterPro" id="IPR011990">
    <property type="entry name" value="TPR-like_helical_dom_sf"/>
</dbReference>
<name>A0A2T0TJR8_9PSEU</name>
<dbReference type="PANTHER" id="PTHR47691">
    <property type="entry name" value="REGULATOR-RELATED"/>
    <property type="match status" value="1"/>
</dbReference>
<accession>A0A2T0TJR8</accession>
<dbReference type="PRINTS" id="PR00364">
    <property type="entry name" value="DISEASERSIST"/>
</dbReference>
<dbReference type="SUPFAM" id="SSF52540">
    <property type="entry name" value="P-loop containing nucleoside triphosphate hydrolases"/>
    <property type="match status" value="1"/>
</dbReference>
<dbReference type="InterPro" id="IPR027417">
    <property type="entry name" value="P-loop_NTPase"/>
</dbReference>
<dbReference type="AlphaFoldDB" id="A0A2T0TJR8"/>
<evidence type="ECO:0000313" key="1">
    <source>
        <dbReference type="EMBL" id="PRY45957.1"/>
    </source>
</evidence>
<comment type="caution">
    <text evidence="1">The sequence shown here is derived from an EMBL/GenBank/DDBJ whole genome shotgun (WGS) entry which is preliminary data.</text>
</comment>
<dbReference type="RefSeq" id="WP_170155658.1">
    <property type="nucleotide sequence ID" value="NZ_PVTF01000001.1"/>
</dbReference>
<reference evidence="1 2" key="1">
    <citation type="submission" date="2018-03" db="EMBL/GenBank/DDBJ databases">
        <title>Genomic Encyclopedia of Archaeal and Bacterial Type Strains, Phase II (KMG-II): from individual species to whole genera.</title>
        <authorList>
            <person name="Goeker M."/>
        </authorList>
    </citation>
    <scope>NUCLEOTIDE SEQUENCE [LARGE SCALE GENOMIC DNA]</scope>
    <source>
        <strain evidence="1 2">DSM 44720</strain>
    </source>
</reference>
<dbReference type="EMBL" id="PVTF01000001">
    <property type="protein sequence ID" value="PRY45957.1"/>
    <property type="molecule type" value="Genomic_DNA"/>
</dbReference>
<gene>
    <name evidence="1" type="ORF">CLV43_101220</name>
</gene>
<dbReference type="Proteomes" id="UP000239494">
    <property type="component" value="Unassembled WGS sequence"/>
</dbReference>
<dbReference type="GO" id="GO:0043531">
    <property type="term" value="F:ADP binding"/>
    <property type="evidence" value="ECO:0007669"/>
    <property type="project" value="InterPro"/>
</dbReference>
<protein>
    <submittedName>
        <fullName evidence="1">NB-ARC domain-containing protein</fullName>
    </submittedName>
</protein>
<dbReference type="Gene3D" id="3.40.50.300">
    <property type="entry name" value="P-loop containing nucleotide triphosphate hydrolases"/>
    <property type="match status" value="1"/>
</dbReference>
<dbReference type="PANTHER" id="PTHR47691:SF3">
    <property type="entry name" value="HTH-TYPE TRANSCRIPTIONAL REGULATOR RV0890C-RELATED"/>
    <property type="match status" value="1"/>
</dbReference>
<keyword evidence="2" id="KW-1185">Reference proteome</keyword>
<dbReference type="Pfam" id="PF13374">
    <property type="entry name" value="TPR_10"/>
    <property type="match status" value="1"/>
</dbReference>
<sequence>MVLVLSGMSGVGKTAIGVHWAHKHRDRFEGGQLYADLSAYRHHGGVGVSDVLAAFLRALGVHEQFIPIDLPERAALFRTKTAETRVLIMLDDVGQAAEVRPLIPGSAGSVVLVTSRNRLSGLVMDGAVMVELHPLTPLDSSALVARMLPPEQVDSDPEALHELIRLCAGLPVALRVAGARLVRRRHWTVSRLVRYLSDDNLRLERLSPEGGQRVNRVFDLAFQDLPESARRVYRVLGVHPGLDFGPQVVSAAAAMTIDEVDDALVELGEANLLEEMGGERYRLHDLVRLHAQRKAEEGETQEDRSATLNRITKWYLLGAAAADYAVLGATRWRLAEHDLTNWRTPFTAASGMAWFETERANLLAAVRVAAQNNWDDVTWQLCEALWAFYHGRKLFTDWLEAHELGALAAARSHNTVALARMHNHLARAHLELGQLPQANKELDVAWSAAKESASSRAQAAVLESFGLLHRDQRRFAEAANNFREARAISEELDDSRAIAMQNYHLGEVLVRSGNSADAVEVLDAALDTSEALNDEMAVARTKIVLGSAYEALKRDADARVVLDSAITTTRERRQPIKEAQALEVLVVVARRGQDVGLFRDSAQRLLELYRESGNPRVHEVSGWIRGGGLGT</sequence>
<dbReference type="SUPFAM" id="SSF48452">
    <property type="entry name" value="TPR-like"/>
    <property type="match status" value="1"/>
</dbReference>
<proteinExistence type="predicted"/>
<organism evidence="1 2">
    <name type="scientific">Umezawaea tangerina</name>
    <dbReference type="NCBI Taxonomy" id="84725"/>
    <lineage>
        <taxon>Bacteria</taxon>
        <taxon>Bacillati</taxon>
        <taxon>Actinomycetota</taxon>
        <taxon>Actinomycetes</taxon>
        <taxon>Pseudonocardiales</taxon>
        <taxon>Pseudonocardiaceae</taxon>
        <taxon>Umezawaea</taxon>
    </lineage>
</organism>
<evidence type="ECO:0000313" key="2">
    <source>
        <dbReference type="Proteomes" id="UP000239494"/>
    </source>
</evidence>
<dbReference type="Gene3D" id="1.25.40.10">
    <property type="entry name" value="Tetratricopeptide repeat domain"/>
    <property type="match status" value="1"/>
</dbReference>